<evidence type="ECO:0000256" key="1">
    <source>
        <dbReference type="ARBA" id="ARBA00022670"/>
    </source>
</evidence>
<evidence type="ECO:0000256" key="4">
    <source>
        <dbReference type="SAM" id="MobiDB-lite"/>
    </source>
</evidence>
<protein>
    <submittedName>
        <fullName evidence="5">Clp protease ClpP</fullName>
    </submittedName>
</protein>
<comment type="caution">
    <text evidence="5">The sequence shown here is derived from an EMBL/GenBank/DDBJ whole genome shotgun (WGS) entry which is preliminary data.</text>
</comment>
<dbReference type="NCBIfam" id="NF045542">
    <property type="entry name" value="Clp_rel_HeadMat"/>
    <property type="match status" value="1"/>
</dbReference>
<dbReference type="PANTHER" id="PTHR10381:SF70">
    <property type="entry name" value="ATP-DEPENDENT CLP PROTEASE PROTEOLYTIC SUBUNIT"/>
    <property type="match status" value="1"/>
</dbReference>
<organism evidence="5 6">
    <name type="scientific">Mesonia aestuariivivens</name>
    <dbReference type="NCBI Taxonomy" id="2796128"/>
    <lineage>
        <taxon>Bacteria</taxon>
        <taxon>Pseudomonadati</taxon>
        <taxon>Bacteroidota</taxon>
        <taxon>Flavobacteriia</taxon>
        <taxon>Flavobacteriales</taxon>
        <taxon>Flavobacteriaceae</taxon>
        <taxon>Mesonia</taxon>
    </lineage>
</organism>
<keyword evidence="6" id="KW-1185">Reference proteome</keyword>
<keyword evidence="2" id="KW-0378">Hydrolase</keyword>
<dbReference type="Proteomes" id="UP000719267">
    <property type="component" value="Unassembled WGS sequence"/>
</dbReference>
<feature type="region of interest" description="Disordered" evidence="4">
    <location>
        <begin position="351"/>
        <end position="385"/>
    </location>
</feature>
<evidence type="ECO:0000313" key="5">
    <source>
        <dbReference type="EMBL" id="MBW2962300.1"/>
    </source>
</evidence>
<proteinExistence type="predicted"/>
<feature type="region of interest" description="Disordered" evidence="4">
    <location>
        <begin position="221"/>
        <end position="240"/>
    </location>
</feature>
<gene>
    <name evidence="5" type="ORF">KW502_10860</name>
</gene>
<dbReference type="InterPro" id="IPR023562">
    <property type="entry name" value="ClpP/TepA"/>
</dbReference>
<dbReference type="GO" id="GO:0008233">
    <property type="term" value="F:peptidase activity"/>
    <property type="evidence" value="ECO:0007669"/>
    <property type="project" value="UniProtKB-KW"/>
</dbReference>
<evidence type="ECO:0000313" key="6">
    <source>
        <dbReference type="Proteomes" id="UP000719267"/>
    </source>
</evidence>
<feature type="compositionally biased region" description="Polar residues" evidence="4">
    <location>
        <begin position="221"/>
        <end position="239"/>
    </location>
</feature>
<evidence type="ECO:0000256" key="2">
    <source>
        <dbReference type="ARBA" id="ARBA00022801"/>
    </source>
</evidence>
<accession>A0ABS6W361</accession>
<dbReference type="CDD" id="cd07016">
    <property type="entry name" value="S14_ClpP_1"/>
    <property type="match status" value="1"/>
</dbReference>
<reference evidence="5 6" key="1">
    <citation type="submission" date="2021-07" db="EMBL/GenBank/DDBJ databases">
        <title>Mesonia aestuariivivens sp. nov., isolated from a tidal flat.</title>
        <authorList>
            <person name="Kim Y.-O."/>
            <person name="Yoon J.-H."/>
        </authorList>
    </citation>
    <scope>NUCLEOTIDE SEQUENCE [LARGE SCALE GENOMIC DNA]</scope>
    <source>
        <strain evidence="5 6">JHPTF-M18</strain>
    </source>
</reference>
<dbReference type="RefSeq" id="WP_219040585.1">
    <property type="nucleotide sequence ID" value="NZ_JAHWDF010000011.1"/>
</dbReference>
<keyword evidence="3" id="KW-0720">Serine protease</keyword>
<dbReference type="EMBL" id="JAHWDF010000011">
    <property type="protein sequence ID" value="MBW2962300.1"/>
    <property type="molecule type" value="Genomic_DNA"/>
</dbReference>
<dbReference type="GO" id="GO:0006508">
    <property type="term" value="P:proteolysis"/>
    <property type="evidence" value="ECO:0007669"/>
    <property type="project" value="UniProtKB-KW"/>
</dbReference>
<name>A0ABS6W361_9FLAO</name>
<feature type="compositionally biased region" description="Basic and acidic residues" evidence="4">
    <location>
        <begin position="287"/>
        <end position="301"/>
    </location>
</feature>
<sequence length="385" mass="42205">MAKPKPYFSIVKNEADREATIYIYGAIGGIDWNTWEEINTANTFSKEFHDIEKDADTIHIRINSPGGYVFEGLAIYNTIVASKKKIITYNDGLAASMAALILLAGDEIHAFQNSLLMIHNSSSGYWGNTKQVEEQLEAGKKIDKALGKSIEDRLGISQKDVEETYLNYKDNWFTSDEAQEAGFYDKIIDGNEASVPEDIMKLNTEQRFKKYAAMAFNIPTTKSQTSNPRNTMSKPNSYPSLEAALGLENPLATTEHGSYLNEEQKAALEKELSANATTIKTAQDAQKTAEDNLATEKDERKKAVDAETAKVTAATQNLRDAATLAGVENLAEDASAEDIAKALTAQIEVLNGKPGATHTTGGAQEDDEDETPSYVDKSAYKSMLK</sequence>
<keyword evidence="1 5" id="KW-0645">Protease</keyword>
<dbReference type="Pfam" id="PF00574">
    <property type="entry name" value="CLP_protease"/>
    <property type="match status" value="1"/>
</dbReference>
<evidence type="ECO:0000256" key="3">
    <source>
        <dbReference type="ARBA" id="ARBA00022825"/>
    </source>
</evidence>
<feature type="region of interest" description="Disordered" evidence="4">
    <location>
        <begin position="280"/>
        <end position="301"/>
    </location>
</feature>
<dbReference type="PANTHER" id="PTHR10381">
    <property type="entry name" value="ATP-DEPENDENT CLP PROTEASE PROTEOLYTIC SUBUNIT"/>
    <property type="match status" value="1"/>
</dbReference>